<proteinExistence type="predicted"/>
<dbReference type="EMBL" id="CADCVP010000005">
    <property type="protein sequence ID" value="CAA9470273.1"/>
    <property type="molecule type" value="Genomic_DNA"/>
</dbReference>
<gene>
    <name evidence="1" type="ORF">AVDCRST_MAG69-34</name>
</gene>
<evidence type="ECO:0008006" key="2">
    <source>
        <dbReference type="Google" id="ProtNLM"/>
    </source>
</evidence>
<dbReference type="PROSITE" id="PS51257">
    <property type="entry name" value="PROKAR_LIPOPROTEIN"/>
    <property type="match status" value="1"/>
</dbReference>
<protein>
    <recommendedName>
        <fullName evidence="2">Peptidase MA-like domain-containing protein</fullName>
    </recommendedName>
</protein>
<name>A0A6J4RCL4_9ACTN</name>
<dbReference type="SUPFAM" id="SSF54427">
    <property type="entry name" value="NTF2-like"/>
    <property type="match status" value="1"/>
</dbReference>
<dbReference type="AlphaFoldDB" id="A0A6J4RCL4"/>
<reference evidence="1" key="1">
    <citation type="submission" date="2020-02" db="EMBL/GenBank/DDBJ databases">
        <authorList>
            <person name="Meier V. D."/>
        </authorList>
    </citation>
    <scope>NUCLEOTIDE SEQUENCE</scope>
    <source>
        <strain evidence="1">AVDCRST_MAG69</strain>
    </source>
</reference>
<dbReference type="InterPro" id="IPR032710">
    <property type="entry name" value="NTF2-like_dom_sf"/>
</dbReference>
<accession>A0A6J4RCL4</accession>
<evidence type="ECO:0000313" key="1">
    <source>
        <dbReference type="EMBL" id="CAA9470273.1"/>
    </source>
</evidence>
<sequence length="433" mass="46184">MIGRSGSGGGAALAAILLGLLVGGCGGGDVEMPESQVRPSAAGETTVVRRPTAADDRAALRTLLRRRFEALERGRPSAYAATAIAARRPHDAADVRRADGLGLRGLETRVSALRMDGDRAALTARMTYRMAGAPGRWEYVQRIHARRTTQGWRVTRARTSDPQPPWELAAYRTVDTRHFRVLVPEGVSPADADLEGLLESAYDEIRARLPGRLARRYVVLIATDGGELGAMAPSVRGVSQLSAITDLAVRTVGPAERVTEVVSLRVLIPWDSFLAASAETRRRVLAHELAHAALAPVTSGRTPAWLQEAIALYVSGDRRAAPDDLPTGALAASGATRARLGRLARPDAMSGLDGEELSAAYRLSSSAGFYIAARYGPDRLLALLNAYNDESYPGDAGRTLSSAVTRRTLGVGLDRLERDIGDWEREGAPALGG</sequence>
<organism evidence="1">
    <name type="scientific">uncultured Solirubrobacteraceae bacterium</name>
    <dbReference type="NCBI Taxonomy" id="1162706"/>
    <lineage>
        <taxon>Bacteria</taxon>
        <taxon>Bacillati</taxon>
        <taxon>Actinomycetota</taxon>
        <taxon>Thermoleophilia</taxon>
        <taxon>Solirubrobacterales</taxon>
        <taxon>Solirubrobacteraceae</taxon>
        <taxon>environmental samples</taxon>
    </lineage>
</organism>